<dbReference type="Pfam" id="PF08765">
    <property type="entry name" value="Mor"/>
    <property type="match status" value="1"/>
</dbReference>
<dbReference type="RefSeq" id="WP_156272330.1">
    <property type="nucleotide sequence ID" value="NZ_CP046244.1"/>
</dbReference>
<dbReference type="InterPro" id="IPR052411">
    <property type="entry name" value="c-mor_Regulatory_Protein"/>
</dbReference>
<sequence length="108" mass="12456">MANEGWIKDLKPEDLPEPYRAISEMIGMENTLKLADKFQGMAIYLPKLDAVLRKIRDERIKAEFNGANYRELARKYGLTEVWVRQLISSDRETGQITFMDFGLAASEK</sequence>
<dbReference type="AlphaFoldDB" id="A0A6I5ZP40"/>
<gene>
    <name evidence="2" type="ORF">MGLY_10340</name>
</gene>
<evidence type="ECO:0000259" key="1">
    <source>
        <dbReference type="Pfam" id="PF08765"/>
    </source>
</evidence>
<dbReference type="Gene3D" id="1.10.10.60">
    <property type="entry name" value="Homeodomain-like"/>
    <property type="match status" value="1"/>
</dbReference>
<dbReference type="SUPFAM" id="SSF46689">
    <property type="entry name" value="Homeodomain-like"/>
    <property type="match status" value="1"/>
</dbReference>
<protein>
    <submittedName>
        <fullName evidence="2">Mor transcription activator family protein</fullName>
    </submittedName>
</protein>
<evidence type="ECO:0000313" key="2">
    <source>
        <dbReference type="EMBL" id="QGP91692.1"/>
    </source>
</evidence>
<dbReference type="PANTHER" id="PTHR37812:SF1">
    <property type="entry name" value="MU-LIKE PROPHAGE FLUMU PROTEIN C"/>
    <property type="match status" value="1"/>
</dbReference>
<proteinExistence type="predicted"/>
<feature type="domain" description="Mor transcription activator" evidence="1">
    <location>
        <begin position="21"/>
        <end position="91"/>
    </location>
</feature>
<dbReference type="InterPro" id="IPR009057">
    <property type="entry name" value="Homeodomain-like_sf"/>
</dbReference>
<reference evidence="2 3" key="1">
    <citation type="submission" date="2019-11" db="EMBL/GenBank/DDBJ databases">
        <title>Genome sequence of Moorella glycerini DSM11254.</title>
        <authorList>
            <person name="Poehlein A."/>
            <person name="Boeer T."/>
            <person name="Daniel R."/>
        </authorList>
    </citation>
    <scope>NUCLEOTIDE SEQUENCE [LARGE SCALE GENOMIC DNA]</scope>
    <source>
        <strain evidence="2 3">DSM 11254</strain>
    </source>
</reference>
<accession>A0A6I5ZP40</accession>
<organism evidence="2 3">
    <name type="scientific">Neomoorella glycerini</name>
    <dbReference type="NCBI Taxonomy" id="55779"/>
    <lineage>
        <taxon>Bacteria</taxon>
        <taxon>Bacillati</taxon>
        <taxon>Bacillota</taxon>
        <taxon>Clostridia</taxon>
        <taxon>Neomoorellales</taxon>
        <taxon>Neomoorellaceae</taxon>
        <taxon>Neomoorella</taxon>
    </lineage>
</organism>
<dbReference type="OrthoDB" id="2614246at2"/>
<name>A0A6I5ZP40_9FIRM</name>
<keyword evidence="3" id="KW-1185">Reference proteome</keyword>
<evidence type="ECO:0000313" key="3">
    <source>
        <dbReference type="Proteomes" id="UP000425916"/>
    </source>
</evidence>
<dbReference type="EMBL" id="CP046244">
    <property type="protein sequence ID" value="QGP91692.1"/>
    <property type="molecule type" value="Genomic_DNA"/>
</dbReference>
<dbReference type="PANTHER" id="PTHR37812">
    <property type="entry name" value="MU-LIKE PROPHAGE FLUMU PROTEIN C"/>
    <property type="match status" value="1"/>
</dbReference>
<dbReference type="Proteomes" id="UP000425916">
    <property type="component" value="Chromosome"/>
</dbReference>
<dbReference type="InterPro" id="IPR014875">
    <property type="entry name" value="Mor_transcription_activator"/>
</dbReference>